<keyword evidence="3" id="KW-0256">Endoplasmic reticulum</keyword>
<dbReference type="OMA" id="GMKRAYD"/>
<dbReference type="GeneID" id="4563328"/>
<evidence type="ECO:0000256" key="2">
    <source>
        <dbReference type="ARBA" id="ARBA00022448"/>
    </source>
</evidence>
<dbReference type="InterPro" id="IPR013244">
    <property type="entry name" value="Sec39_domain"/>
</dbReference>
<dbReference type="PANTHER" id="PTHR40787:SF3">
    <property type="entry name" value="PROTEIN TRANSPORT PROTEIN SEC39"/>
    <property type="match status" value="1"/>
</dbReference>
<comment type="subcellular location">
    <subcellularLocation>
        <location evidence="1">Endoplasmic reticulum</location>
    </subcellularLocation>
</comment>
<feature type="region of interest" description="Disordered" evidence="5">
    <location>
        <begin position="872"/>
        <end position="927"/>
    </location>
</feature>
<dbReference type="KEGG" id="cim:CIMG_03876"/>
<evidence type="ECO:0000256" key="1">
    <source>
        <dbReference type="ARBA" id="ARBA00004240"/>
    </source>
</evidence>
<sequence>MTVLLGLSDAHLVLLVVQLCSIGDISQLPGLLYHFRHPPSPDVLLRIILTFLPESLEPSRYTSVIKRLTLDPSTVPTELDIDTSAIAELSCSEARKQVRKLRLLPLQYPGCPNDVLDTPLTQFLIHRAYRIDNECGVQTFIVDLIRPFVETSDFLRNWLISTILPLVRFNYEYHPDRESALSLELLESLDCKSAVNTLLSNAERRENGGNVDRDLRGLIGPWIYGHGKLKGHNVNGNAQLAPKTKPQASQDDFEYMGWQDVNEWLLSTGIRDFALAVETVIRWAGPGDVDLGGYDDPKSTISEDIGGELISSYGQAAIAAIYTISECNKDTLEGAFCILSRIAGLLEIEGHSALQVQSDEILPPPLPPSHIIPSNICRRNFLHNALLQPSNPLTYPTRESIAFLDAILVSIRMLNGFGHSMTPRHAAETCLLGDEESQLFELREVLGILKRDSKQSRDWDQARKQLLWLKGWGSEQTSMPCSAACDSHAGLFWRIPLALFEKEILNAMLMAKQCALSLSVYTSLSSPLSRDDVEAAVAETIFVSYDNASNGNKTRGGMKRATEILDSFAPHFPHSVAFQQIRSLISATHSLSFYSLTLQHGVPFQSVSIRMHQDPLSLIERVLEQNAKAYTELDNILKIGRDLIAAGLPHGIQDDDLPDTDLSALSQEQIQLISAHRITSLAISSALSANDFDTAYSYTTTRLAHDTKLLGSMDTSPVVEDNISWRAAYNAGRHRSTAPEAENSSLQSRISRLSQQMELLSLALILSPSPDNLPEILAVWRRCDEEMNILQTQEQEEAEDWDTHGDTTSMSSVPGGFGPSDAELDAIDTQRERAKRLRASHRSRRDYEEAPMGLFDVARGAARAISKNAFPLTTAAPSSRPGSVTSSRPRQSIDISSGSEMAAAGFYDGSETPSEAGEGSGRVRKRDVVSNMVTGGLVSGLGWVLGAQPVNQNTK</sequence>
<dbReference type="Proteomes" id="UP000001261">
    <property type="component" value="Unassembled WGS sequence"/>
</dbReference>
<keyword evidence="6" id="KW-0732">Signal</keyword>
<dbReference type="Pfam" id="PF08314">
    <property type="entry name" value="Sec39"/>
    <property type="match status" value="1"/>
</dbReference>
<evidence type="ECO:0000256" key="6">
    <source>
        <dbReference type="SAM" id="SignalP"/>
    </source>
</evidence>
<dbReference type="GO" id="GO:0005783">
    <property type="term" value="C:endoplasmic reticulum"/>
    <property type="evidence" value="ECO:0007669"/>
    <property type="project" value="UniProtKB-SubCell"/>
</dbReference>
<reference evidence="9" key="1">
    <citation type="journal article" date="2009" name="Genome Res.">
        <title>Comparative genomic analyses of the human fungal pathogens Coccidioides and their relatives.</title>
        <authorList>
            <person name="Sharpton T.J."/>
            <person name="Stajich J.E."/>
            <person name="Rounsley S.D."/>
            <person name="Gardner M.J."/>
            <person name="Wortman J.R."/>
            <person name="Jordar V.S."/>
            <person name="Maiti R."/>
            <person name="Kodira C.D."/>
            <person name="Neafsey D.E."/>
            <person name="Zeng Q."/>
            <person name="Hung C.-Y."/>
            <person name="McMahan C."/>
            <person name="Muszewska A."/>
            <person name="Grynberg M."/>
            <person name="Mandel M.A."/>
            <person name="Kellner E.M."/>
            <person name="Barker B.M."/>
            <person name="Galgiani J.N."/>
            <person name="Orbach M.J."/>
            <person name="Kirkland T.N."/>
            <person name="Cole G.T."/>
            <person name="Henn M.R."/>
            <person name="Birren B.W."/>
            <person name="Taylor J.W."/>
        </authorList>
    </citation>
    <scope>NUCLEOTIDE SEQUENCE [LARGE SCALE GENOMIC DNA]</scope>
    <source>
        <strain evidence="9">RS</strain>
    </source>
</reference>
<feature type="region of interest" description="Disordered" evidence="5">
    <location>
        <begin position="795"/>
        <end position="818"/>
    </location>
</feature>
<dbReference type="VEuPathDB" id="FungiDB:CIMG_03876"/>
<keyword evidence="9" id="KW-1185">Reference proteome</keyword>
<reference evidence="9" key="2">
    <citation type="journal article" date="2010" name="Genome Res.">
        <title>Population genomic sequencing of Coccidioides fungi reveals recent hybridization and transposon control.</title>
        <authorList>
            <person name="Neafsey D.E."/>
            <person name="Barker B.M."/>
            <person name="Sharpton T.J."/>
            <person name="Stajich J.E."/>
            <person name="Park D.J."/>
            <person name="Whiston E."/>
            <person name="Hung C.-Y."/>
            <person name="McMahan C."/>
            <person name="White J."/>
            <person name="Sykes S."/>
            <person name="Heiman D."/>
            <person name="Young S."/>
            <person name="Zeng Q."/>
            <person name="Abouelleil A."/>
            <person name="Aftuck L."/>
            <person name="Bessette D."/>
            <person name="Brown A."/>
            <person name="FitzGerald M."/>
            <person name="Lui A."/>
            <person name="Macdonald J.P."/>
            <person name="Priest M."/>
            <person name="Orbach M.J."/>
            <person name="Galgiani J.N."/>
            <person name="Kirkland T.N."/>
            <person name="Cole G.T."/>
            <person name="Birren B.W."/>
            <person name="Henn M.R."/>
            <person name="Taylor J.W."/>
            <person name="Rounsley S.D."/>
        </authorList>
    </citation>
    <scope>GENOME REANNOTATION</scope>
    <source>
        <strain evidence="9">RS</strain>
    </source>
</reference>
<evidence type="ECO:0000313" key="8">
    <source>
        <dbReference type="EMBL" id="EAS32852.2"/>
    </source>
</evidence>
<protein>
    <submittedName>
        <fullName evidence="8">Protein transporter Sec39</fullName>
    </submittedName>
</protein>
<evidence type="ECO:0000259" key="7">
    <source>
        <dbReference type="Pfam" id="PF08314"/>
    </source>
</evidence>
<evidence type="ECO:0000313" key="9">
    <source>
        <dbReference type="Proteomes" id="UP000001261"/>
    </source>
</evidence>
<evidence type="ECO:0000256" key="4">
    <source>
        <dbReference type="ARBA" id="ARBA00022927"/>
    </source>
</evidence>
<evidence type="ECO:0000256" key="3">
    <source>
        <dbReference type="ARBA" id="ARBA00022824"/>
    </source>
</evidence>
<dbReference type="GO" id="GO:0006890">
    <property type="term" value="P:retrograde vesicle-mediated transport, Golgi to endoplasmic reticulum"/>
    <property type="evidence" value="ECO:0007669"/>
    <property type="project" value="InterPro"/>
</dbReference>
<feature type="domain" description="Sec39" evidence="7">
    <location>
        <begin position="13"/>
        <end position="801"/>
    </location>
</feature>
<dbReference type="RefSeq" id="XP_001244435.2">
    <property type="nucleotide sequence ID" value="XM_001244434.2"/>
</dbReference>
<organism evidence="8 9">
    <name type="scientific">Coccidioides immitis (strain RS)</name>
    <name type="common">Valley fever fungus</name>
    <dbReference type="NCBI Taxonomy" id="246410"/>
    <lineage>
        <taxon>Eukaryota</taxon>
        <taxon>Fungi</taxon>
        <taxon>Dikarya</taxon>
        <taxon>Ascomycota</taxon>
        <taxon>Pezizomycotina</taxon>
        <taxon>Eurotiomycetes</taxon>
        <taxon>Eurotiomycetidae</taxon>
        <taxon>Onygenales</taxon>
        <taxon>Onygenaceae</taxon>
        <taxon>Coccidioides</taxon>
    </lineage>
</organism>
<dbReference type="AlphaFoldDB" id="A0A0E1RXV7"/>
<dbReference type="OrthoDB" id="342024at2759"/>
<dbReference type="EMBL" id="GG704916">
    <property type="protein sequence ID" value="EAS32852.2"/>
    <property type="molecule type" value="Genomic_DNA"/>
</dbReference>
<proteinExistence type="predicted"/>
<feature type="chain" id="PRO_5002385499" evidence="6">
    <location>
        <begin position="28"/>
        <end position="955"/>
    </location>
</feature>
<dbReference type="GO" id="GO:0015031">
    <property type="term" value="P:protein transport"/>
    <property type="evidence" value="ECO:0007669"/>
    <property type="project" value="UniProtKB-KW"/>
</dbReference>
<keyword evidence="4" id="KW-0653">Protein transport</keyword>
<keyword evidence="2" id="KW-0813">Transport</keyword>
<feature type="signal peptide" evidence="6">
    <location>
        <begin position="1"/>
        <end position="27"/>
    </location>
</feature>
<dbReference type="InParanoid" id="A0A0E1RXV7"/>
<gene>
    <name evidence="8" type="ORF">CIMG_03876</name>
</gene>
<name>A0A0E1RXV7_COCIM</name>
<evidence type="ECO:0000256" key="5">
    <source>
        <dbReference type="SAM" id="MobiDB-lite"/>
    </source>
</evidence>
<dbReference type="PANTHER" id="PTHR40787">
    <property type="entry name" value="SECRETED PROTEIN"/>
    <property type="match status" value="1"/>
</dbReference>
<accession>A0A0E1RXV7</accession>
<feature type="compositionally biased region" description="Polar residues" evidence="5">
    <location>
        <begin position="875"/>
        <end position="899"/>
    </location>
</feature>